<comment type="caution">
    <text evidence="1">The sequence shown here is derived from an EMBL/GenBank/DDBJ whole genome shotgun (WGS) entry which is preliminary data.</text>
</comment>
<proteinExistence type="predicted"/>
<reference evidence="1 2" key="1">
    <citation type="submission" date="2016-01" db="EMBL/GenBank/DDBJ databases">
        <authorList>
            <person name="Mitreva M."/>
            <person name="Pepin K.H."/>
            <person name="Mihindukulasuriya K.A."/>
            <person name="Fulton R."/>
            <person name="Fronick C."/>
            <person name="O'Laughlin M."/>
            <person name="Miner T."/>
            <person name="Herter B."/>
            <person name="Rosa B.A."/>
            <person name="Cordes M."/>
            <person name="Tomlinson C."/>
            <person name="Wollam A."/>
            <person name="Palsikar V.B."/>
            <person name="Mardis E.R."/>
            <person name="Wilson R.K."/>
        </authorList>
    </citation>
    <scope>NUCLEOTIDE SEQUENCE [LARGE SCALE GENOMIC DNA]</scope>
    <source>
        <strain evidence="1 2">DNF00696</strain>
    </source>
</reference>
<organism evidence="1 2">
    <name type="scientific">Varibaculum cambriense</name>
    <dbReference type="NCBI Taxonomy" id="184870"/>
    <lineage>
        <taxon>Bacteria</taxon>
        <taxon>Bacillati</taxon>
        <taxon>Actinomycetota</taxon>
        <taxon>Actinomycetes</taxon>
        <taxon>Actinomycetales</taxon>
        <taxon>Actinomycetaceae</taxon>
        <taxon>Varibaculum</taxon>
    </lineage>
</organism>
<protein>
    <submittedName>
        <fullName evidence="1">Uncharacterized protein</fullName>
    </submittedName>
</protein>
<evidence type="ECO:0000313" key="2">
    <source>
        <dbReference type="Proteomes" id="UP000070572"/>
    </source>
</evidence>
<dbReference type="AlphaFoldDB" id="A0AB34X156"/>
<dbReference type="EMBL" id="LSDN01000015">
    <property type="protein sequence ID" value="KXB80546.1"/>
    <property type="molecule type" value="Genomic_DNA"/>
</dbReference>
<sequence length="50" mass="5829">MIYKPFSTIKSEYPNIIDDNPIGPAHLDTEFDLYKADYHPDISIRKGTMR</sequence>
<evidence type="ECO:0000313" key="1">
    <source>
        <dbReference type="EMBL" id="KXB80546.1"/>
    </source>
</evidence>
<gene>
    <name evidence="1" type="ORF">HMPREF1862_01229</name>
</gene>
<accession>A0AB34X156</accession>
<name>A0AB34X156_9ACTO</name>
<dbReference type="Proteomes" id="UP000070572">
    <property type="component" value="Unassembled WGS sequence"/>
</dbReference>